<evidence type="ECO:0000313" key="5">
    <source>
        <dbReference type="Proteomes" id="UP001524478"/>
    </source>
</evidence>
<comment type="caution">
    <text evidence="4">The sequence shown here is derived from an EMBL/GenBank/DDBJ whole genome shotgun (WGS) entry which is preliminary data.</text>
</comment>
<dbReference type="InterPro" id="IPR050624">
    <property type="entry name" value="HTH-type_Tx_Regulator"/>
</dbReference>
<organism evidence="4 5">
    <name type="scientific">Tissierella carlieri</name>
    <dbReference type="NCBI Taxonomy" id="689904"/>
    <lineage>
        <taxon>Bacteria</taxon>
        <taxon>Bacillati</taxon>
        <taxon>Bacillota</taxon>
        <taxon>Tissierellia</taxon>
        <taxon>Tissierellales</taxon>
        <taxon>Tissierellaceae</taxon>
        <taxon>Tissierella</taxon>
    </lineage>
</organism>
<dbReference type="Proteomes" id="UP001524478">
    <property type="component" value="Unassembled WGS sequence"/>
</dbReference>
<dbReference type="RefSeq" id="WP_216561345.1">
    <property type="nucleotide sequence ID" value="NZ_JAHLOH010000047.1"/>
</dbReference>
<sequence>MEEKNTKQVIFENALNLFAIHGYEGVSVAQIADSVNIKAPSLYKHYKSKQEIFDTILCEVSNKMSEARNKLTIPADSEMVDKYENIDLNLLGKMCYDLLSFYLNDEVVSKFRKMLTIERYHNTEAEKLFQKIFIDDVLELETNLFRELIQRGHFIDSDPYIMALNFYSPLFLLLYKFDNSDYKPESLQYLTNQLVYSFSERYIKKEKKTDD</sequence>
<evidence type="ECO:0000259" key="3">
    <source>
        <dbReference type="PROSITE" id="PS50977"/>
    </source>
</evidence>
<name>A0ABT1S7V2_9FIRM</name>
<protein>
    <submittedName>
        <fullName evidence="4">TetR/AcrR family transcriptional regulator</fullName>
    </submittedName>
</protein>
<dbReference type="PROSITE" id="PS50977">
    <property type="entry name" value="HTH_TETR_2"/>
    <property type="match status" value="1"/>
</dbReference>
<dbReference type="PANTHER" id="PTHR43479:SF11">
    <property type="entry name" value="ACREF_ENVCD OPERON REPRESSOR-RELATED"/>
    <property type="match status" value="1"/>
</dbReference>
<dbReference type="Pfam" id="PF00440">
    <property type="entry name" value="TetR_N"/>
    <property type="match status" value="1"/>
</dbReference>
<feature type="DNA-binding region" description="H-T-H motif" evidence="2">
    <location>
        <begin position="27"/>
        <end position="46"/>
    </location>
</feature>
<reference evidence="4 5" key="1">
    <citation type="submission" date="2022-06" db="EMBL/GenBank/DDBJ databases">
        <title>Isolation of gut microbiota from human fecal samples.</title>
        <authorList>
            <person name="Pamer E.G."/>
            <person name="Barat B."/>
            <person name="Waligurski E."/>
            <person name="Medina S."/>
            <person name="Paddock L."/>
            <person name="Mostad J."/>
        </authorList>
    </citation>
    <scope>NUCLEOTIDE SEQUENCE [LARGE SCALE GENOMIC DNA]</scope>
    <source>
        <strain evidence="4 5">DFI.7.95</strain>
    </source>
</reference>
<dbReference type="EMBL" id="JANGAC010000003">
    <property type="protein sequence ID" value="MCQ4922544.1"/>
    <property type="molecule type" value="Genomic_DNA"/>
</dbReference>
<evidence type="ECO:0000256" key="2">
    <source>
        <dbReference type="PROSITE-ProRule" id="PRU00335"/>
    </source>
</evidence>
<keyword evidence="1 2" id="KW-0238">DNA-binding</keyword>
<accession>A0ABT1S7V2</accession>
<dbReference type="PANTHER" id="PTHR43479">
    <property type="entry name" value="ACREF/ENVCD OPERON REPRESSOR-RELATED"/>
    <property type="match status" value="1"/>
</dbReference>
<evidence type="ECO:0000313" key="4">
    <source>
        <dbReference type="EMBL" id="MCQ4922544.1"/>
    </source>
</evidence>
<feature type="domain" description="HTH tetR-type" evidence="3">
    <location>
        <begin position="4"/>
        <end position="64"/>
    </location>
</feature>
<proteinExistence type="predicted"/>
<evidence type="ECO:0000256" key="1">
    <source>
        <dbReference type="ARBA" id="ARBA00023125"/>
    </source>
</evidence>
<keyword evidence="5" id="KW-1185">Reference proteome</keyword>
<dbReference type="InterPro" id="IPR001647">
    <property type="entry name" value="HTH_TetR"/>
</dbReference>
<gene>
    <name evidence="4" type="ORF">NE686_05565</name>
</gene>